<dbReference type="EMBL" id="CAJNIZ010031546">
    <property type="protein sequence ID" value="CAE7531232.1"/>
    <property type="molecule type" value="Genomic_DNA"/>
</dbReference>
<organism evidence="3 4">
    <name type="scientific">Symbiodinium pilosum</name>
    <name type="common">Dinoflagellate</name>
    <dbReference type="NCBI Taxonomy" id="2952"/>
    <lineage>
        <taxon>Eukaryota</taxon>
        <taxon>Sar</taxon>
        <taxon>Alveolata</taxon>
        <taxon>Dinophyceae</taxon>
        <taxon>Suessiales</taxon>
        <taxon>Symbiodiniaceae</taxon>
        <taxon>Symbiodinium</taxon>
    </lineage>
</organism>
<accession>A0A812TGS2</accession>
<feature type="non-terminal residue" evidence="3">
    <location>
        <position position="1"/>
    </location>
</feature>
<dbReference type="GO" id="GO:0009982">
    <property type="term" value="F:pseudouridine synthase activity"/>
    <property type="evidence" value="ECO:0007669"/>
    <property type="project" value="InterPro"/>
</dbReference>
<feature type="non-terminal residue" evidence="3">
    <location>
        <position position="134"/>
    </location>
</feature>
<feature type="domain" description="Pseudouridine synthase RsuA/RluA-like" evidence="2">
    <location>
        <begin position="1"/>
        <end position="124"/>
    </location>
</feature>
<comment type="similarity">
    <text evidence="1">Belongs to the pseudouridine synthase RluA family.</text>
</comment>
<evidence type="ECO:0000259" key="2">
    <source>
        <dbReference type="Pfam" id="PF00849"/>
    </source>
</evidence>
<dbReference type="SUPFAM" id="SSF55120">
    <property type="entry name" value="Pseudouridine synthase"/>
    <property type="match status" value="1"/>
</dbReference>
<evidence type="ECO:0000313" key="3">
    <source>
        <dbReference type="EMBL" id="CAE7531232.1"/>
    </source>
</evidence>
<proteinExistence type="inferred from homology"/>
<dbReference type="CDD" id="cd02869">
    <property type="entry name" value="PseudoU_synth_RluA_like"/>
    <property type="match status" value="1"/>
</dbReference>
<protein>
    <submittedName>
        <fullName evidence="3">RluC protein</fullName>
    </submittedName>
</protein>
<dbReference type="OrthoDB" id="420186at2759"/>
<dbReference type="Pfam" id="PF00849">
    <property type="entry name" value="PseudoU_synth_2"/>
    <property type="match status" value="1"/>
</dbReference>
<dbReference type="PANTHER" id="PTHR21600:SF44">
    <property type="entry name" value="RIBOSOMAL LARGE SUBUNIT PSEUDOURIDINE SYNTHASE D"/>
    <property type="match status" value="1"/>
</dbReference>
<dbReference type="AlphaFoldDB" id="A0A812TGS2"/>
<evidence type="ECO:0000313" key="4">
    <source>
        <dbReference type="Proteomes" id="UP000649617"/>
    </source>
</evidence>
<dbReference type="GO" id="GO:0000455">
    <property type="term" value="P:enzyme-directed rRNA pseudouridine synthesis"/>
    <property type="evidence" value="ECO:0007669"/>
    <property type="project" value="TreeGrafter"/>
</dbReference>
<dbReference type="PANTHER" id="PTHR21600">
    <property type="entry name" value="MITOCHONDRIAL RNA PSEUDOURIDINE SYNTHASE"/>
    <property type="match status" value="1"/>
</dbReference>
<dbReference type="InterPro" id="IPR020103">
    <property type="entry name" value="PsdUridine_synth_cat_dom_sf"/>
</dbReference>
<gene>
    <name evidence="3" type="primary">rluC</name>
    <name evidence="3" type="ORF">SPIL2461_LOCUS13997</name>
</gene>
<name>A0A812TGS2_SYMPI</name>
<dbReference type="InterPro" id="IPR050188">
    <property type="entry name" value="RluA_PseudoU_synthase"/>
</dbReference>
<sequence>DTSGAVALAKTQTCARDLGAQFRESRVEKIYLLLSAVTGRSPWPQFPRCKEKVDCSMDEATDLGTDFWVHAPIARCDGGWQGVDADGAEALTHFAFLARAENVALLLAKPCTGRTHQIRVHASHAGLPLFADAG</sequence>
<dbReference type="Proteomes" id="UP000649617">
    <property type="component" value="Unassembled WGS sequence"/>
</dbReference>
<reference evidence="3" key="1">
    <citation type="submission" date="2021-02" db="EMBL/GenBank/DDBJ databases">
        <authorList>
            <person name="Dougan E. K."/>
            <person name="Rhodes N."/>
            <person name="Thang M."/>
            <person name="Chan C."/>
        </authorList>
    </citation>
    <scope>NUCLEOTIDE SEQUENCE</scope>
</reference>
<evidence type="ECO:0000256" key="1">
    <source>
        <dbReference type="ARBA" id="ARBA00010876"/>
    </source>
</evidence>
<dbReference type="InterPro" id="IPR006145">
    <property type="entry name" value="PsdUridine_synth_RsuA/RluA"/>
</dbReference>
<dbReference type="GO" id="GO:0003723">
    <property type="term" value="F:RNA binding"/>
    <property type="evidence" value="ECO:0007669"/>
    <property type="project" value="InterPro"/>
</dbReference>
<dbReference type="Gene3D" id="3.30.2350.10">
    <property type="entry name" value="Pseudouridine synthase"/>
    <property type="match status" value="1"/>
</dbReference>
<comment type="caution">
    <text evidence="3">The sequence shown here is derived from an EMBL/GenBank/DDBJ whole genome shotgun (WGS) entry which is preliminary data.</text>
</comment>
<keyword evidence="4" id="KW-1185">Reference proteome</keyword>